<dbReference type="PANTHER" id="PTHR31286:SF180">
    <property type="entry name" value="OS10G0362600 PROTEIN"/>
    <property type="match status" value="1"/>
</dbReference>
<name>A0AAW2WB39_9LAMI</name>
<sequence length="83" mass="9506">MPDCFEFKEDDIRLTLVWTILPVLLLECWHPNALGKIELRLGTPIAMDSLTIKMERVSYARILVEVDASKKLADQVYPSERCG</sequence>
<reference evidence="1" key="1">
    <citation type="submission" date="2020-06" db="EMBL/GenBank/DDBJ databases">
        <authorList>
            <person name="Li T."/>
            <person name="Hu X."/>
            <person name="Zhang T."/>
            <person name="Song X."/>
            <person name="Zhang H."/>
            <person name="Dai N."/>
            <person name="Sheng W."/>
            <person name="Hou X."/>
            <person name="Wei L."/>
        </authorList>
    </citation>
    <scope>NUCLEOTIDE SEQUENCE</scope>
    <source>
        <strain evidence="1">KEN1</strain>
        <tissue evidence="1">Leaf</tissue>
    </source>
</reference>
<dbReference type="AlphaFoldDB" id="A0AAW2WB39"/>
<accession>A0AAW2WB39</accession>
<evidence type="ECO:0000313" key="1">
    <source>
        <dbReference type="EMBL" id="KAL0438832.1"/>
    </source>
</evidence>
<reference evidence="1" key="2">
    <citation type="journal article" date="2024" name="Plant">
        <title>Genomic evolution and insights into agronomic trait innovations of Sesamum species.</title>
        <authorList>
            <person name="Miao H."/>
            <person name="Wang L."/>
            <person name="Qu L."/>
            <person name="Liu H."/>
            <person name="Sun Y."/>
            <person name="Le M."/>
            <person name="Wang Q."/>
            <person name="Wei S."/>
            <person name="Zheng Y."/>
            <person name="Lin W."/>
            <person name="Duan Y."/>
            <person name="Cao H."/>
            <person name="Xiong S."/>
            <person name="Wang X."/>
            <person name="Wei L."/>
            <person name="Li C."/>
            <person name="Ma Q."/>
            <person name="Ju M."/>
            <person name="Zhao R."/>
            <person name="Li G."/>
            <person name="Mu C."/>
            <person name="Tian Q."/>
            <person name="Mei H."/>
            <person name="Zhang T."/>
            <person name="Gao T."/>
            <person name="Zhang H."/>
        </authorList>
    </citation>
    <scope>NUCLEOTIDE SEQUENCE</scope>
    <source>
        <strain evidence="1">KEN1</strain>
    </source>
</reference>
<organism evidence="1">
    <name type="scientific">Sesamum latifolium</name>
    <dbReference type="NCBI Taxonomy" id="2727402"/>
    <lineage>
        <taxon>Eukaryota</taxon>
        <taxon>Viridiplantae</taxon>
        <taxon>Streptophyta</taxon>
        <taxon>Embryophyta</taxon>
        <taxon>Tracheophyta</taxon>
        <taxon>Spermatophyta</taxon>
        <taxon>Magnoliopsida</taxon>
        <taxon>eudicotyledons</taxon>
        <taxon>Gunneridae</taxon>
        <taxon>Pentapetalae</taxon>
        <taxon>asterids</taxon>
        <taxon>lamiids</taxon>
        <taxon>Lamiales</taxon>
        <taxon>Pedaliaceae</taxon>
        <taxon>Sesamum</taxon>
    </lineage>
</organism>
<proteinExistence type="predicted"/>
<dbReference type="EMBL" id="JACGWN010000008">
    <property type="protein sequence ID" value="KAL0438832.1"/>
    <property type="molecule type" value="Genomic_DNA"/>
</dbReference>
<protein>
    <recommendedName>
        <fullName evidence="2">DUF4283 domain-containing protein</fullName>
    </recommendedName>
</protein>
<dbReference type="InterPro" id="IPR040256">
    <property type="entry name" value="At4g02000-like"/>
</dbReference>
<evidence type="ECO:0008006" key="2">
    <source>
        <dbReference type="Google" id="ProtNLM"/>
    </source>
</evidence>
<comment type="caution">
    <text evidence="1">The sequence shown here is derived from an EMBL/GenBank/DDBJ whole genome shotgun (WGS) entry which is preliminary data.</text>
</comment>
<dbReference type="PANTHER" id="PTHR31286">
    <property type="entry name" value="GLYCINE-RICH CELL WALL STRUCTURAL PROTEIN 1.8-LIKE"/>
    <property type="match status" value="1"/>
</dbReference>
<gene>
    <name evidence="1" type="ORF">Slati_2366200</name>
</gene>